<evidence type="ECO:0000313" key="1">
    <source>
        <dbReference type="EMBL" id="MEG3436365.1"/>
    </source>
</evidence>
<dbReference type="EMBL" id="JBAFSM010000005">
    <property type="protein sequence ID" value="MEG3436365.1"/>
    <property type="molecule type" value="Genomic_DNA"/>
</dbReference>
<dbReference type="InterPro" id="IPR009078">
    <property type="entry name" value="Ferritin-like_SF"/>
</dbReference>
<reference evidence="1 2" key="1">
    <citation type="submission" date="2024-01" db="EMBL/GenBank/DDBJ databases">
        <title>Genomic insights into the taxonomy and metabolism of the cyanobacterium Pannus brasiliensis CCIBt3594.</title>
        <authorList>
            <person name="Machado M."/>
            <person name="Botero N.B."/>
            <person name="Andreote A.P.D."/>
            <person name="Feitosa A.M.T."/>
            <person name="Popin R."/>
            <person name="Sivonen K."/>
            <person name="Fiore M.F."/>
        </authorList>
    </citation>
    <scope>NUCLEOTIDE SEQUENCE [LARGE SCALE GENOMIC DNA]</scope>
    <source>
        <strain evidence="1 2">CCIBt3594</strain>
    </source>
</reference>
<dbReference type="AlphaFoldDB" id="A0AAW9QF27"/>
<evidence type="ECO:0000313" key="2">
    <source>
        <dbReference type="Proteomes" id="UP001328733"/>
    </source>
</evidence>
<dbReference type="CDD" id="cd00657">
    <property type="entry name" value="Ferritin_like"/>
    <property type="match status" value="1"/>
</dbReference>
<accession>A0AAW9QF27</accession>
<name>A0AAW9QF27_9CHRO</name>
<dbReference type="SUPFAM" id="SSF47240">
    <property type="entry name" value="Ferritin-like"/>
    <property type="match status" value="1"/>
</dbReference>
<protein>
    <submittedName>
        <fullName evidence="1">Ferritin-like domain-containing protein</fullName>
    </submittedName>
</protein>
<comment type="caution">
    <text evidence="1">The sequence shown here is derived from an EMBL/GenBank/DDBJ whole genome shotgun (WGS) entry which is preliminary data.</text>
</comment>
<sequence length="282" mass="32592">MKLGSEEHKELFCRSFLDSHLDYEPEKMPWPDLDPVSLEKIRGIPFWKQALWTEKNAGKMVSAFAETVEDPLLREAIALQGREETRHGRLIAHLVNYYGIEVEIPELPEIPEQLEATFTEFGYEECLDSFFAFGMFGIARKAEYLPESLFTIFDPLLNEEARHIVFFVNWITYLQIRRGRGIPIARAAHSLYHYSKALWKLGSVFTDTEQKDEKAFAATGANTFMADLTPALFFTTCLAENEKRMGQFDRRLLRPELMPFLSRTAYRLLQLLPRETSLPQAG</sequence>
<dbReference type="RefSeq" id="WP_332863820.1">
    <property type="nucleotide sequence ID" value="NZ_JBAFSM010000005.1"/>
</dbReference>
<dbReference type="Proteomes" id="UP001328733">
    <property type="component" value="Unassembled WGS sequence"/>
</dbReference>
<organism evidence="1 2">
    <name type="scientific">Pannus brasiliensis CCIBt3594</name>
    <dbReference type="NCBI Taxonomy" id="1427578"/>
    <lineage>
        <taxon>Bacteria</taxon>
        <taxon>Bacillati</taxon>
        <taxon>Cyanobacteriota</taxon>
        <taxon>Cyanophyceae</taxon>
        <taxon>Oscillatoriophycideae</taxon>
        <taxon>Chroococcales</taxon>
        <taxon>Microcystaceae</taxon>
        <taxon>Pannus</taxon>
    </lineage>
</organism>
<proteinExistence type="predicted"/>
<gene>
    <name evidence="1" type="ORF">V0288_04465</name>
</gene>
<keyword evidence="2" id="KW-1185">Reference proteome</keyword>